<dbReference type="PANTHER" id="PTHR30466">
    <property type="entry name" value="FLAVIN REDUCTASE"/>
    <property type="match status" value="1"/>
</dbReference>
<dbReference type="SUPFAM" id="SSF50475">
    <property type="entry name" value="FMN-binding split barrel"/>
    <property type="match status" value="1"/>
</dbReference>
<organism evidence="4 5">
    <name type="scientific">Gemmobacter lanyuensis</name>
    <dbReference type="NCBI Taxonomy" id="1054497"/>
    <lineage>
        <taxon>Bacteria</taxon>
        <taxon>Pseudomonadati</taxon>
        <taxon>Pseudomonadota</taxon>
        <taxon>Alphaproteobacteria</taxon>
        <taxon>Rhodobacterales</taxon>
        <taxon>Paracoccaceae</taxon>
        <taxon>Gemmobacter</taxon>
    </lineage>
</organism>
<dbReference type="PANTHER" id="PTHR30466:SF11">
    <property type="entry name" value="FLAVIN-DEPENDENT MONOOXYGENASE, REDUCTASE SUBUNIT HSAB"/>
    <property type="match status" value="1"/>
</dbReference>
<protein>
    <submittedName>
        <fullName evidence="4">Flavin oxidoreductase</fullName>
    </submittedName>
</protein>
<dbReference type="InterPro" id="IPR002563">
    <property type="entry name" value="Flavin_Rdtase-like_dom"/>
</dbReference>
<dbReference type="EMBL" id="BMYQ01000001">
    <property type="protein sequence ID" value="GGW21245.1"/>
    <property type="molecule type" value="Genomic_DNA"/>
</dbReference>
<evidence type="ECO:0000256" key="2">
    <source>
        <dbReference type="ARBA" id="ARBA00023002"/>
    </source>
</evidence>
<dbReference type="Proteomes" id="UP000628984">
    <property type="component" value="Unassembled WGS sequence"/>
</dbReference>
<name>A0A918IKY1_9RHOB</name>
<dbReference type="GO" id="GO:0010181">
    <property type="term" value="F:FMN binding"/>
    <property type="evidence" value="ECO:0007669"/>
    <property type="project" value="InterPro"/>
</dbReference>
<reference evidence="4" key="2">
    <citation type="submission" date="2020-09" db="EMBL/GenBank/DDBJ databases">
        <authorList>
            <person name="Sun Q."/>
            <person name="Kim S."/>
        </authorList>
    </citation>
    <scope>NUCLEOTIDE SEQUENCE</scope>
    <source>
        <strain evidence="4">KCTC 23714</strain>
    </source>
</reference>
<accession>A0A918IKY1</accession>
<comment type="caution">
    <text evidence="4">The sequence shown here is derived from an EMBL/GenBank/DDBJ whole genome shotgun (WGS) entry which is preliminary data.</text>
</comment>
<dbReference type="Gene3D" id="2.30.110.10">
    <property type="entry name" value="Electron Transport, Fmn-binding Protein, Chain A"/>
    <property type="match status" value="1"/>
</dbReference>
<evidence type="ECO:0000256" key="1">
    <source>
        <dbReference type="ARBA" id="ARBA00008898"/>
    </source>
</evidence>
<keyword evidence="2" id="KW-0560">Oxidoreductase</keyword>
<gene>
    <name evidence="4" type="ORF">GCM10011452_00830</name>
</gene>
<evidence type="ECO:0000259" key="3">
    <source>
        <dbReference type="SMART" id="SM00903"/>
    </source>
</evidence>
<dbReference type="AlphaFoldDB" id="A0A918IKY1"/>
<dbReference type="InterPro" id="IPR050268">
    <property type="entry name" value="NADH-dep_flavin_reductase"/>
</dbReference>
<evidence type="ECO:0000313" key="5">
    <source>
        <dbReference type="Proteomes" id="UP000628984"/>
    </source>
</evidence>
<dbReference type="InterPro" id="IPR012349">
    <property type="entry name" value="Split_barrel_FMN-bd"/>
</dbReference>
<comment type="similarity">
    <text evidence="1">Belongs to the non-flavoprotein flavin reductase family.</text>
</comment>
<reference evidence="4" key="1">
    <citation type="journal article" date="2014" name="Int. J. Syst. Evol. Microbiol.">
        <title>Complete genome sequence of Corynebacterium casei LMG S-19264T (=DSM 44701T), isolated from a smear-ripened cheese.</title>
        <authorList>
            <consortium name="US DOE Joint Genome Institute (JGI-PGF)"/>
            <person name="Walter F."/>
            <person name="Albersmeier A."/>
            <person name="Kalinowski J."/>
            <person name="Ruckert C."/>
        </authorList>
    </citation>
    <scope>NUCLEOTIDE SEQUENCE</scope>
    <source>
        <strain evidence="4">KCTC 23714</strain>
    </source>
</reference>
<dbReference type="Pfam" id="PF01613">
    <property type="entry name" value="Flavin_Reduct"/>
    <property type="match status" value="1"/>
</dbReference>
<sequence length="166" mass="17515">MKDIVMTPDPQHLRALRDALGRFATGVTIVTTTGPEGPMGFTANSFASVSLDPALVLWSPARSSSRFATFAAAKHYAIHILGRDQMPLIGRFARGGAGFDGLDAAVNPEGVPLIPDALARFECEQHATHDGGDHLIVVGRVLRFAQTSGAPLVFSQGVYGGFEPAT</sequence>
<evidence type="ECO:0000313" key="4">
    <source>
        <dbReference type="EMBL" id="GGW21245.1"/>
    </source>
</evidence>
<dbReference type="GO" id="GO:0042602">
    <property type="term" value="F:riboflavin reductase (NADPH) activity"/>
    <property type="evidence" value="ECO:0007669"/>
    <property type="project" value="TreeGrafter"/>
</dbReference>
<keyword evidence="5" id="KW-1185">Reference proteome</keyword>
<feature type="domain" description="Flavin reductase like" evidence="3">
    <location>
        <begin position="20"/>
        <end position="161"/>
    </location>
</feature>
<dbReference type="RefSeq" id="WP_189631836.1">
    <property type="nucleotide sequence ID" value="NZ_BMYQ01000001.1"/>
</dbReference>
<proteinExistence type="inferred from homology"/>
<dbReference type="SMART" id="SM00903">
    <property type="entry name" value="Flavin_Reduct"/>
    <property type="match status" value="1"/>
</dbReference>